<name>A0A371ID83_MUCPR</name>
<proteinExistence type="predicted"/>
<comment type="caution">
    <text evidence="1">The sequence shown here is derived from an EMBL/GenBank/DDBJ whole genome shotgun (WGS) entry which is preliminary data.</text>
</comment>
<sequence length="154" mass="18072">MKQGFRKVATSRWEFCNERFRKGEKELLCEIQRKKAWVSKRQHTIIAPIQATPQDSDDDQRSLSMSSCYAILMGENKRLKRENWMLSSELTIMKTKCRELLDLVAKYSLLAKEQGKDDRPMIFRVRLQDAQGEREIKKKKAEISETTSILLSPF</sequence>
<evidence type="ECO:0000313" key="2">
    <source>
        <dbReference type="Proteomes" id="UP000257109"/>
    </source>
</evidence>
<dbReference type="Proteomes" id="UP000257109">
    <property type="component" value="Unassembled WGS sequence"/>
</dbReference>
<dbReference type="GO" id="GO:0006357">
    <property type="term" value="P:regulation of transcription by RNA polymerase II"/>
    <property type="evidence" value="ECO:0007669"/>
    <property type="project" value="TreeGrafter"/>
</dbReference>
<gene>
    <name evidence="1" type="primary">HSFB3</name>
    <name evidence="1" type="ORF">CR513_02187</name>
</gene>
<evidence type="ECO:0000313" key="1">
    <source>
        <dbReference type="EMBL" id="RDY12955.1"/>
    </source>
</evidence>
<dbReference type="AlphaFoldDB" id="A0A371ID83"/>
<dbReference type="GO" id="GO:0005634">
    <property type="term" value="C:nucleus"/>
    <property type="evidence" value="ECO:0007669"/>
    <property type="project" value="TreeGrafter"/>
</dbReference>
<dbReference type="GO" id="GO:0003700">
    <property type="term" value="F:DNA-binding transcription factor activity"/>
    <property type="evidence" value="ECO:0007669"/>
    <property type="project" value="TreeGrafter"/>
</dbReference>
<accession>A0A371ID83</accession>
<dbReference type="EMBL" id="QJKJ01000374">
    <property type="protein sequence ID" value="RDY12955.1"/>
    <property type="molecule type" value="Genomic_DNA"/>
</dbReference>
<protein>
    <submittedName>
        <fullName evidence="1">Heat stress transcription factor B-3</fullName>
    </submittedName>
</protein>
<reference evidence="1" key="1">
    <citation type="submission" date="2018-05" db="EMBL/GenBank/DDBJ databases">
        <title>Draft genome of Mucuna pruriens seed.</title>
        <authorList>
            <person name="Nnadi N.E."/>
            <person name="Vos R."/>
            <person name="Hasami M.H."/>
            <person name="Devisetty U.K."/>
            <person name="Aguiy J.C."/>
        </authorList>
    </citation>
    <scope>NUCLEOTIDE SEQUENCE [LARGE SCALE GENOMIC DNA]</scope>
    <source>
        <strain evidence="1">JCA_2017</strain>
    </source>
</reference>
<dbReference type="OrthoDB" id="60033at2759"/>
<dbReference type="PANTHER" id="PTHR10015">
    <property type="entry name" value="HEAT SHOCK TRANSCRIPTION FACTOR"/>
    <property type="match status" value="1"/>
</dbReference>
<organism evidence="1 2">
    <name type="scientific">Mucuna pruriens</name>
    <name type="common">Velvet bean</name>
    <name type="synonym">Dolichos pruriens</name>
    <dbReference type="NCBI Taxonomy" id="157652"/>
    <lineage>
        <taxon>Eukaryota</taxon>
        <taxon>Viridiplantae</taxon>
        <taxon>Streptophyta</taxon>
        <taxon>Embryophyta</taxon>
        <taxon>Tracheophyta</taxon>
        <taxon>Spermatophyta</taxon>
        <taxon>Magnoliopsida</taxon>
        <taxon>eudicotyledons</taxon>
        <taxon>Gunneridae</taxon>
        <taxon>Pentapetalae</taxon>
        <taxon>rosids</taxon>
        <taxon>fabids</taxon>
        <taxon>Fabales</taxon>
        <taxon>Fabaceae</taxon>
        <taxon>Papilionoideae</taxon>
        <taxon>50 kb inversion clade</taxon>
        <taxon>NPAAA clade</taxon>
        <taxon>indigoferoid/millettioid clade</taxon>
        <taxon>Phaseoleae</taxon>
        <taxon>Mucuna</taxon>
    </lineage>
</organism>
<dbReference type="GO" id="GO:0000978">
    <property type="term" value="F:RNA polymerase II cis-regulatory region sequence-specific DNA binding"/>
    <property type="evidence" value="ECO:0007669"/>
    <property type="project" value="TreeGrafter"/>
</dbReference>
<dbReference type="STRING" id="157652.A0A371ID83"/>
<keyword evidence="2" id="KW-1185">Reference proteome</keyword>
<dbReference type="PANTHER" id="PTHR10015:SF285">
    <property type="entry name" value="HEAT STRESS TRANSCRIPTION FACTOR B-3"/>
    <property type="match status" value="1"/>
</dbReference>
<feature type="non-terminal residue" evidence="1">
    <location>
        <position position="1"/>
    </location>
</feature>